<evidence type="ECO:0000256" key="2">
    <source>
        <dbReference type="ARBA" id="ARBA00022448"/>
    </source>
</evidence>
<evidence type="ECO:0000256" key="1">
    <source>
        <dbReference type="ARBA" id="ARBA00004651"/>
    </source>
</evidence>
<dbReference type="EMBL" id="JACCBU010000001">
    <property type="protein sequence ID" value="NYE74711.1"/>
    <property type="molecule type" value="Genomic_DNA"/>
</dbReference>
<feature type="transmembrane region" description="Helical" evidence="7">
    <location>
        <begin position="230"/>
        <end position="252"/>
    </location>
</feature>
<dbReference type="GO" id="GO:0055085">
    <property type="term" value="P:transmembrane transport"/>
    <property type="evidence" value="ECO:0007669"/>
    <property type="project" value="InterPro"/>
</dbReference>
<comment type="similarity">
    <text evidence="7">Belongs to the binding-protein-dependent transport system permease family.</text>
</comment>
<proteinExistence type="inferred from homology"/>
<feature type="domain" description="ABC transmembrane type-1" evidence="8">
    <location>
        <begin position="94"/>
        <end position="291"/>
    </location>
</feature>
<dbReference type="PANTHER" id="PTHR43163">
    <property type="entry name" value="DIPEPTIDE TRANSPORT SYSTEM PERMEASE PROTEIN DPPB-RELATED"/>
    <property type="match status" value="1"/>
</dbReference>
<comment type="caution">
    <text evidence="9">The sequence shown here is derived from an EMBL/GenBank/DDBJ whole genome shotgun (WGS) entry which is preliminary data.</text>
</comment>
<feature type="transmembrane region" description="Helical" evidence="7">
    <location>
        <begin position="100"/>
        <end position="122"/>
    </location>
</feature>
<organism evidence="9 10">
    <name type="scientific">Microlunatus parietis</name>
    <dbReference type="NCBI Taxonomy" id="682979"/>
    <lineage>
        <taxon>Bacteria</taxon>
        <taxon>Bacillati</taxon>
        <taxon>Actinomycetota</taxon>
        <taxon>Actinomycetes</taxon>
        <taxon>Propionibacteriales</taxon>
        <taxon>Propionibacteriaceae</taxon>
        <taxon>Microlunatus</taxon>
    </lineage>
</organism>
<dbReference type="AlphaFoldDB" id="A0A7Y9ID29"/>
<dbReference type="RefSeq" id="WP_179757220.1">
    <property type="nucleotide sequence ID" value="NZ_JACCBU010000001.1"/>
</dbReference>
<dbReference type="GO" id="GO:0005886">
    <property type="term" value="C:plasma membrane"/>
    <property type="evidence" value="ECO:0007669"/>
    <property type="project" value="UniProtKB-SubCell"/>
</dbReference>
<dbReference type="InterPro" id="IPR035906">
    <property type="entry name" value="MetI-like_sf"/>
</dbReference>
<keyword evidence="10" id="KW-1185">Reference proteome</keyword>
<sequence>MLRFLGSRALVSAGTALLVLIFVFVAARVTGNPFDLMYPDGLEPGQLAQYNAKYGLDRSYPEQFLLYLRNAVTGDFGISLVERRPVPEIFFPRLAETLKLGVFSLIFSVVVGVGVGMLLALYPRQPLIRALGHAMSLLYAVPGFVLSLVMILIFGFVLNALPTQGASTPAHYLMPVVCLSVGSIVSLSRYVDNSMRETLHQDFVVTAISKGTGRRSVVWRHVFPNTGVPVITQIGMIVVDILSGTMVIETIFSWPGMGNLLVTSVINRDFPVIQFSVVTVSIIVIVLNYLLDVAYLLLDPRIGRTRGVA</sequence>
<keyword evidence="3" id="KW-1003">Cell membrane</keyword>
<feature type="transmembrane region" description="Helical" evidence="7">
    <location>
        <begin position="272"/>
        <end position="298"/>
    </location>
</feature>
<feature type="transmembrane region" description="Helical" evidence="7">
    <location>
        <begin position="134"/>
        <end position="158"/>
    </location>
</feature>
<dbReference type="CDD" id="cd06261">
    <property type="entry name" value="TM_PBP2"/>
    <property type="match status" value="1"/>
</dbReference>
<dbReference type="PANTHER" id="PTHR43163:SF9">
    <property type="entry name" value="ABC TRANSPORTER PERMEASE PROTEIN"/>
    <property type="match status" value="1"/>
</dbReference>
<evidence type="ECO:0000313" key="10">
    <source>
        <dbReference type="Proteomes" id="UP000569914"/>
    </source>
</evidence>
<evidence type="ECO:0000256" key="4">
    <source>
        <dbReference type="ARBA" id="ARBA00022692"/>
    </source>
</evidence>
<reference evidence="9 10" key="1">
    <citation type="submission" date="2020-07" db="EMBL/GenBank/DDBJ databases">
        <title>Sequencing the genomes of 1000 actinobacteria strains.</title>
        <authorList>
            <person name="Klenk H.-P."/>
        </authorList>
    </citation>
    <scope>NUCLEOTIDE SEQUENCE [LARGE SCALE GENOMIC DNA]</scope>
    <source>
        <strain evidence="9 10">DSM 22083</strain>
    </source>
</reference>
<gene>
    <name evidence="9" type="ORF">BKA15_006040</name>
</gene>
<protein>
    <submittedName>
        <fullName evidence="9">Peptide/nickel transport system permease protein</fullName>
    </submittedName>
</protein>
<evidence type="ECO:0000256" key="7">
    <source>
        <dbReference type="RuleBase" id="RU363032"/>
    </source>
</evidence>
<keyword evidence="5 7" id="KW-1133">Transmembrane helix</keyword>
<dbReference type="Proteomes" id="UP000569914">
    <property type="component" value="Unassembled WGS sequence"/>
</dbReference>
<keyword evidence="4 7" id="KW-0812">Transmembrane</keyword>
<evidence type="ECO:0000256" key="3">
    <source>
        <dbReference type="ARBA" id="ARBA00022475"/>
    </source>
</evidence>
<evidence type="ECO:0000313" key="9">
    <source>
        <dbReference type="EMBL" id="NYE74711.1"/>
    </source>
</evidence>
<dbReference type="PROSITE" id="PS50928">
    <property type="entry name" value="ABC_TM1"/>
    <property type="match status" value="1"/>
</dbReference>
<dbReference type="Gene3D" id="1.10.3720.10">
    <property type="entry name" value="MetI-like"/>
    <property type="match status" value="1"/>
</dbReference>
<keyword evidence="6 7" id="KW-0472">Membrane</keyword>
<comment type="subcellular location">
    <subcellularLocation>
        <location evidence="1 7">Cell membrane</location>
        <topology evidence="1 7">Multi-pass membrane protein</topology>
    </subcellularLocation>
</comment>
<dbReference type="InterPro" id="IPR000515">
    <property type="entry name" value="MetI-like"/>
</dbReference>
<name>A0A7Y9ID29_9ACTN</name>
<dbReference type="SUPFAM" id="SSF161098">
    <property type="entry name" value="MetI-like"/>
    <property type="match status" value="1"/>
</dbReference>
<keyword evidence="2 7" id="KW-0813">Transport</keyword>
<evidence type="ECO:0000256" key="6">
    <source>
        <dbReference type="ARBA" id="ARBA00023136"/>
    </source>
</evidence>
<accession>A0A7Y9ID29</accession>
<evidence type="ECO:0000259" key="8">
    <source>
        <dbReference type="PROSITE" id="PS50928"/>
    </source>
</evidence>
<feature type="transmembrane region" description="Helical" evidence="7">
    <location>
        <begin position="170"/>
        <end position="191"/>
    </location>
</feature>
<evidence type="ECO:0000256" key="5">
    <source>
        <dbReference type="ARBA" id="ARBA00022989"/>
    </source>
</evidence>
<dbReference type="Pfam" id="PF00528">
    <property type="entry name" value="BPD_transp_1"/>
    <property type="match status" value="1"/>
</dbReference>